<dbReference type="AlphaFoldDB" id="A0AAN9R929"/>
<dbReference type="InterPro" id="IPR043424">
    <property type="entry name" value="BLT-like"/>
</dbReference>
<dbReference type="PANTHER" id="PTHR31071:SF14">
    <property type="entry name" value="BZIP DOMAIN-CONTAINING PROTEIN"/>
    <property type="match status" value="1"/>
</dbReference>
<accession>A0AAN9R929</accession>
<dbReference type="Proteomes" id="UP001367508">
    <property type="component" value="Unassembled WGS sequence"/>
</dbReference>
<feature type="region of interest" description="Disordered" evidence="2">
    <location>
        <begin position="1"/>
        <end position="21"/>
    </location>
</feature>
<sequence length="528" mass="60483">MNSCGGAYIRKRPNSGRNFPPSHAVNISPVNFRHTSPKIHLSARKLAARLWHLRFFQLESSPPRLKRSKEQFAARGPGVCEPSSNVLAKIHSGKLLTKRRKLIGDSVVSALLSQLLRTQRSIHKLKAQHKSSKKKLEEEKLLLKRQHEAMLEEFKDKLGRERRSRERMESLITKLVHELAQAKLCTNQFMIHYEKEKKKRQLIEQVCYQLAMQIGEERAKLQGLQKHSMKISEEMEQQKKMFQIVELWREESIQMKLLDAKLALEDKYNQMIQLIARLQTFLSSRGDELDITELRDAQLIKKAAESVNIHCITQLLSCDFANSNDMFSIYEELGKGKINDTVIQFEPNYPLNLIGPSSTIHVPSIDEDCLLHQLSTSGDYTAGFQVINSWETVDNVNQRKNMPGSEAECYENKDHGCYKHSDSVAQQNSENPTYAKCEERLATSSIQRGDIGSAFLCKDSGESRLGQLELLGQRNFADCAMNPHITRGMKGRIEWPRGIPKINSKVIPLEERVRKQKSQLHHILKPQA</sequence>
<organism evidence="3 4">
    <name type="scientific">Canavalia gladiata</name>
    <name type="common">Sword bean</name>
    <name type="synonym">Dolichos gladiatus</name>
    <dbReference type="NCBI Taxonomy" id="3824"/>
    <lineage>
        <taxon>Eukaryota</taxon>
        <taxon>Viridiplantae</taxon>
        <taxon>Streptophyta</taxon>
        <taxon>Embryophyta</taxon>
        <taxon>Tracheophyta</taxon>
        <taxon>Spermatophyta</taxon>
        <taxon>Magnoliopsida</taxon>
        <taxon>eudicotyledons</taxon>
        <taxon>Gunneridae</taxon>
        <taxon>Pentapetalae</taxon>
        <taxon>rosids</taxon>
        <taxon>fabids</taxon>
        <taxon>Fabales</taxon>
        <taxon>Fabaceae</taxon>
        <taxon>Papilionoideae</taxon>
        <taxon>50 kb inversion clade</taxon>
        <taxon>NPAAA clade</taxon>
        <taxon>indigoferoid/millettioid clade</taxon>
        <taxon>Phaseoleae</taxon>
        <taxon>Canavalia</taxon>
    </lineage>
</organism>
<gene>
    <name evidence="3" type="ORF">VNO77_05891</name>
</gene>
<dbReference type="EMBL" id="JAYMYQ010000001">
    <property type="protein sequence ID" value="KAK7363737.1"/>
    <property type="molecule type" value="Genomic_DNA"/>
</dbReference>
<name>A0AAN9R929_CANGL</name>
<dbReference type="PANTHER" id="PTHR31071">
    <property type="entry name" value="GB|AAF24581.1"/>
    <property type="match status" value="1"/>
</dbReference>
<feature type="coiled-coil region" evidence="1">
    <location>
        <begin position="122"/>
        <end position="171"/>
    </location>
</feature>
<reference evidence="3 4" key="1">
    <citation type="submission" date="2024-01" db="EMBL/GenBank/DDBJ databases">
        <title>The genomes of 5 underutilized Papilionoideae crops provide insights into root nodulation and disease resistanc.</title>
        <authorList>
            <person name="Jiang F."/>
        </authorList>
    </citation>
    <scope>NUCLEOTIDE SEQUENCE [LARGE SCALE GENOMIC DNA]</scope>
    <source>
        <strain evidence="3">LVBAO_FW01</strain>
        <tissue evidence="3">Leaves</tissue>
    </source>
</reference>
<evidence type="ECO:0000313" key="3">
    <source>
        <dbReference type="EMBL" id="KAK7363737.1"/>
    </source>
</evidence>
<comment type="caution">
    <text evidence="3">The sequence shown here is derived from an EMBL/GenBank/DDBJ whole genome shotgun (WGS) entry which is preliminary data.</text>
</comment>
<proteinExistence type="predicted"/>
<keyword evidence="4" id="KW-1185">Reference proteome</keyword>
<keyword evidence="1" id="KW-0175">Coiled coil</keyword>
<protein>
    <submittedName>
        <fullName evidence="3">Uncharacterized protein</fullName>
    </submittedName>
</protein>
<evidence type="ECO:0000256" key="1">
    <source>
        <dbReference type="SAM" id="Coils"/>
    </source>
</evidence>
<evidence type="ECO:0000313" key="4">
    <source>
        <dbReference type="Proteomes" id="UP001367508"/>
    </source>
</evidence>
<evidence type="ECO:0000256" key="2">
    <source>
        <dbReference type="SAM" id="MobiDB-lite"/>
    </source>
</evidence>